<dbReference type="GO" id="GO:0003676">
    <property type="term" value="F:nucleic acid binding"/>
    <property type="evidence" value="ECO:0007669"/>
    <property type="project" value="InterPro"/>
</dbReference>
<feature type="binding site" evidence="4">
    <location>
        <begin position="117"/>
        <end position="121"/>
    </location>
    <ligand>
        <name>S-adenosyl-L-methionine</name>
        <dbReference type="ChEBI" id="CHEBI:59789"/>
    </ligand>
</feature>
<dbReference type="EC" id="2.1.1.297" evidence="4"/>
<feature type="binding site" evidence="4">
    <location>
        <begin position="195"/>
        <end position="198"/>
    </location>
    <ligand>
        <name>substrate</name>
    </ligand>
</feature>
<dbReference type="PANTHER" id="PTHR18895:SF74">
    <property type="entry name" value="MTRF1L RELEASE FACTOR GLUTAMINE METHYLTRANSFERASE"/>
    <property type="match status" value="1"/>
</dbReference>
<dbReference type="EMBL" id="AAOT01000052">
    <property type="protein sequence ID" value="EAR49686.1"/>
    <property type="molecule type" value="Genomic_DNA"/>
</dbReference>
<dbReference type="InterPro" id="IPR050320">
    <property type="entry name" value="N5-glutamine_MTase"/>
</dbReference>
<dbReference type="InterPro" id="IPR004556">
    <property type="entry name" value="HemK-like"/>
</dbReference>
<dbReference type="Proteomes" id="UP000003635">
    <property type="component" value="Unassembled WGS sequence"/>
</dbReference>
<comment type="function">
    <text evidence="4">Methylates the class 1 translation termination release factors RF1/PrfA and RF2/PrfB on the glutamine residue of the universally conserved GGQ motif.</text>
</comment>
<dbReference type="RefSeq" id="WP_007254227.1">
    <property type="nucleotide sequence ID" value="NZ_CH724107.1"/>
</dbReference>
<dbReference type="HOGENOM" id="CLU_018398_3_1_5"/>
<sequence>MTTGSEALVAATRTLAAAGIPDPGRDARRLFAHALKVPPGRLTLILPEPVPADALAIYRQLITRRAAHEPVSHLTGRRMFYGREFLVTPDVLDPRPETETLIEAALAEPFAQVLDLGMGSGCILLTLLAEMEAMGHPEVWGAGVELSPAAFEVAWWNRNAFRLEERALLLQGSWYAPLAAEFGADMPGFALIVSNPPYVTEDEWQALDATVREHEPRIALTDGADGLTAYREIVASAPAHLAPRGRLMVEIGPAQGMAVAALMLEAGLSDVRIVQDLDGRDRVVLGRRA</sequence>
<keyword evidence="1 4" id="KW-0489">Methyltransferase</keyword>
<evidence type="ECO:0000259" key="5">
    <source>
        <dbReference type="Pfam" id="PF17827"/>
    </source>
</evidence>
<feature type="binding site" evidence="4">
    <location>
        <position position="145"/>
    </location>
    <ligand>
        <name>S-adenosyl-L-methionine</name>
        <dbReference type="ChEBI" id="CHEBI:59789"/>
    </ligand>
</feature>
<dbReference type="InterPro" id="IPR040758">
    <property type="entry name" value="PrmC_N"/>
</dbReference>
<dbReference type="CDD" id="cd02440">
    <property type="entry name" value="AdoMet_MTases"/>
    <property type="match status" value="1"/>
</dbReference>
<evidence type="ECO:0000256" key="1">
    <source>
        <dbReference type="ARBA" id="ARBA00022603"/>
    </source>
</evidence>
<dbReference type="PROSITE" id="PS00092">
    <property type="entry name" value="N6_MTASE"/>
    <property type="match status" value="1"/>
</dbReference>
<accession>Q2CAI8</accession>
<dbReference type="InterPro" id="IPR019874">
    <property type="entry name" value="RF_methyltr_PrmC"/>
</dbReference>
<comment type="catalytic activity">
    <reaction evidence="4">
        <text>L-glutaminyl-[peptide chain release factor] + S-adenosyl-L-methionine = N(5)-methyl-L-glutaminyl-[peptide chain release factor] + S-adenosyl-L-homocysteine + H(+)</text>
        <dbReference type="Rhea" id="RHEA:42896"/>
        <dbReference type="Rhea" id="RHEA-COMP:10271"/>
        <dbReference type="Rhea" id="RHEA-COMP:10272"/>
        <dbReference type="ChEBI" id="CHEBI:15378"/>
        <dbReference type="ChEBI" id="CHEBI:30011"/>
        <dbReference type="ChEBI" id="CHEBI:57856"/>
        <dbReference type="ChEBI" id="CHEBI:59789"/>
        <dbReference type="ChEBI" id="CHEBI:61891"/>
        <dbReference type="EC" id="2.1.1.297"/>
    </reaction>
</comment>
<comment type="caution">
    <text evidence="6">The sequence shown here is derived from an EMBL/GenBank/DDBJ whole genome shotgun (WGS) entry which is preliminary data.</text>
</comment>
<feature type="binding site" evidence="4">
    <location>
        <position position="174"/>
    </location>
    <ligand>
        <name>S-adenosyl-L-methionine</name>
        <dbReference type="ChEBI" id="CHEBI:59789"/>
    </ligand>
</feature>
<dbReference type="GO" id="GO:0032259">
    <property type="term" value="P:methylation"/>
    <property type="evidence" value="ECO:0007669"/>
    <property type="project" value="UniProtKB-KW"/>
</dbReference>
<dbReference type="STRING" id="314256.OG2516_03488"/>
<dbReference type="Gene3D" id="3.40.50.150">
    <property type="entry name" value="Vaccinia Virus protein VP39"/>
    <property type="match status" value="1"/>
</dbReference>
<comment type="similarity">
    <text evidence="4">Belongs to the protein N5-glutamine methyltransferase family. PrmC subfamily.</text>
</comment>
<keyword evidence="7" id="KW-1185">Reference proteome</keyword>
<gene>
    <name evidence="4" type="primary">prmC</name>
    <name evidence="6" type="ORF">OG2516_03488</name>
</gene>
<dbReference type="InterPro" id="IPR002052">
    <property type="entry name" value="DNA_methylase_N6_adenine_CS"/>
</dbReference>
<dbReference type="InterPro" id="IPR029063">
    <property type="entry name" value="SAM-dependent_MTases_sf"/>
</dbReference>
<evidence type="ECO:0000313" key="6">
    <source>
        <dbReference type="EMBL" id="EAR49686.1"/>
    </source>
</evidence>
<feature type="binding site" evidence="4">
    <location>
        <position position="195"/>
    </location>
    <ligand>
        <name>S-adenosyl-L-methionine</name>
        <dbReference type="ChEBI" id="CHEBI:59789"/>
    </ligand>
</feature>
<dbReference type="Pfam" id="PF17827">
    <property type="entry name" value="PrmC_N"/>
    <property type="match status" value="1"/>
</dbReference>
<proteinExistence type="inferred from homology"/>
<dbReference type="SUPFAM" id="SSF53335">
    <property type="entry name" value="S-adenosyl-L-methionine-dependent methyltransferases"/>
    <property type="match status" value="1"/>
</dbReference>
<dbReference type="OrthoDB" id="9800643at2"/>
<dbReference type="AlphaFoldDB" id="Q2CAI8"/>
<keyword evidence="3 4" id="KW-0949">S-adenosyl-L-methionine</keyword>
<name>Q2CAI8_OCEGH</name>
<keyword evidence="2 4" id="KW-0808">Transferase</keyword>
<dbReference type="NCBIfam" id="TIGR03534">
    <property type="entry name" value="RF_mod_PrmC"/>
    <property type="match status" value="1"/>
</dbReference>
<evidence type="ECO:0000256" key="3">
    <source>
        <dbReference type="ARBA" id="ARBA00022691"/>
    </source>
</evidence>
<dbReference type="eggNOG" id="COG2890">
    <property type="taxonomic scope" value="Bacteria"/>
</dbReference>
<organism evidence="6 7">
    <name type="scientific">Oceanicola granulosus (strain ATCC BAA-861 / DSM 15982 / KCTC 12143 / HTCC2516)</name>
    <dbReference type="NCBI Taxonomy" id="314256"/>
    <lineage>
        <taxon>Bacteria</taxon>
        <taxon>Pseudomonadati</taxon>
        <taxon>Pseudomonadota</taxon>
        <taxon>Alphaproteobacteria</taxon>
        <taxon>Rhodobacterales</taxon>
        <taxon>Roseobacteraceae</taxon>
        <taxon>Oceanicola</taxon>
    </lineage>
</organism>
<reference evidence="6 7" key="1">
    <citation type="journal article" date="2010" name="J. Bacteriol.">
        <title>Genome sequences of Oceanicola granulosus HTCC2516(T) and Oceanicola batsensis HTCC2597(TDelta).</title>
        <authorList>
            <person name="Thrash J.C."/>
            <person name="Cho J.C."/>
            <person name="Vergin K.L."/>
            <person name="Giovannoni S.J."/>
        </authorList>
    </citation>
    <scope>NUCLEOTIDE SEQUENCE [LARGE SCALE GENOMIC DNA]</scope>
    <source>
        <strain evidence="7">ATCC BAA-861 / DSM 15982 / KCTC 12143 / HTCC2516</strain>
    </source>
</reference>
<feature type="domain" description="Release factor glutamine methyltransferase N-terminal" evidence="5">
    <location>
        <begin position="6"/>
        <end position="76"/>
    </location>
</feature>
<dbReference type="PANTHER" id="PTHR18895">
    <property type="entry name" value="HEMK METHYLTRANSFERASE"/>
    <property type="match status" value="1"/>
</dbReference>
<protein>
    <recommendedName>
        <fullName evidence="4">Release factor glutamine methyltransferase</fullName>
        <shortName evidence="4">RF MTase</shortName>
        <ecNumber evidence="4">2.1.1.297</ecNumber>
    </recommendedName>
    <alternativeName>
        <fullName evidence="4">N5-glutamine methyltransferase PrmC</fullName>
    </alternativeName>
    <alternativeName>
        <fullName evidence="4">Protein-(glutamine-N5) MTase PrmC</fullName>
    </alternativeName>
    <alternativeName>
        <fullName evidence="4">Protein-glutamine N-methyltransferase PrmC</fullName>
    </alternativeName>
</protein>
<evidence type="ECO:0000256" key="4">
    <source>
        <dbReference type="HAMAP-Rule" id="MF_02126"/>
    </source>
</evidence>
<dbReference type="GO" id="GO:0102559">
    <property type="term" value="F:peptide chain release factor N(5)-glutamine methyltransferase activity"/>
    <property type="evidence" value="ECO:0007669"/>
    <property type="project" value="UniProtKB-EC"/>
</dbReference>
<dbReference type="HAMAP" id="MF_02126">
    <property type="entry name" value="RF_methyltr_PrmC"/>
    <property type="match status" value="1"/>
</dbReference>
<dbReference type="NCBIfam" id="TIGR00536">
    <property type="entry name" value="hemK_fam"/>
    <property type="match status" value="1"/>
</dbReference>
<dbReference type="Gene3D" id="1.10.8.10">
    <property type="entry name" value="DNA helicase RuvA subunit, C-terminal domain"/>
    <property type="match status" value="1"/>
</dbReference>
<evidence type="ECO:0000313" key="7">
    <source>
        <dbReference type="Proteomes" id="UP000003635"/>
    </source>
</evidence>
<evidence type="ECO:0000256" key="2">
    <source>
        <dbReference type="ARBA" id="ARBA00022679"/>
    </source>
</evidence>